<dbReference type="Pfam" id="PF07715">
    <property type="entry name" value="Plug"/>
    <property type="match status" value="1"/>
</dbReference>
<evidence type="ECO:0000256" key="4">
    <source>
        <dbReference type="ARBA" id="ARBA00022496"/>
    </source>
</evidence>
<dbReference type="Gene3D" id="2.60.40.1120">
    <property type="entry name" value="Carboxypeptidase-like, regulatory domain"/>
    <property type="match status" value="1"/>
</dbReference>
<dbReference type="GO" id="GO:0006826">
    <property type="term" value="P:iron ion transport"/>
    <property type="evidence" value="ECO:0007669"/>
    <property type="project" value="UniProtKB-KW"/>
</dbReference>
<comment type="caution">
    <text evidence="14">The sequence shown here is derived from an EMBL/GenBank/DDBJ whole genome shotgun (WGS) entry which is preliminary data.</text>
</comment>
<accession>A0A4R6HCJ8</accession>
<dbReference type="RefSeq" id="WP_208111681.1">
    <property type="nucleotide sequence ID" value="NZ_SNWI01000001.1"/>
</dbReference>
<evidence type="ECO:0000259" key="13">
    <source>
        <dbReference type="SMART" id="SM00965"/>
    </source>
</evidence>
<dbReference type="Proteomes" id="UP000294848">
    <property type="component" value="Unassembled WGS sequence"/>
</dbReference>
<feature type="domain" description="Secretin/TonB short N-terminal" evidence="13">
    <location>
        <begin position="72"/>
        <end position="123"/>
    </location>
</feature>
<dbReference type="PROSITE" id="PS52016">
    <property type="entry name" value="TONB_DEPENDENT_REC_3"/>
    <property type="match status" value="1"/>
</dbReference>
<dbReference type="InterPro" id="IPR000531">
    <property type="entry name" value="Beta-barrel_TonB"/>
</dbReference>
<dbReference type="Gene3D" id="2.170.130.10">
    <property type="entry name" value="TonB-dependent receptor, plug domain"/>
    <property type="match status" value="1"/>
</dbReference>
<protein>
    <submittedName>
        <fullName evidence="14">TonB-linked SusC/RagA family outer membrane protein</fullName>
    </submittedName>
</protein>
<comment type="subcellular location">
    <subcellularLocation>
        <location evidence="1 10">Cell outer membrane</location>
        <topology evidence="1 10">Multi-pass membrane protein</topology>
    </subcellularLocation>
</comment>
<dbReference type="FunFam" id="2.60.40.1120:FF:000003">
    <property type="entry name" value="Outer membrane protein Omp121"/>
    <property type="match status" value="1"/>
</dbReference>
<dbReference type="Gene3D" id="2.40.170.20">
    <property type="entry name" value="TonB-dependent receptor, beta-barrel domain"/>
    <property type="match status" value="1"/>
</dbReference>
<dbReference type="AlphaFoldDB" id="A0A4R6HCJ8"/>
<keyword evidence="9 10" id="KW-0998">Cell outer membrane</keyword>
<evidence type="ECO:0000256" key="5">
    <source>
        <dbReference type="ARBA" id="ARBA00022692"/>
    </source>
</evidence>
<keyword evidence="4" id="KW-0406">Ion transport</keyword>
<dbReference type="SMART" id="SM00965">
    <property type="entry name" value="STN"/>
    <property type="match status" value="1"/>
</dbReference>
<reference evidence="14 15" key="1">
    <citation type="submission" date="2019-03" db="EMBL/GenBank/DDBJ databases">
        <title>Freshwater and sediment microbial communities from various areas in North America, analyzing microbe dynamics in response to fracking.</title>
        <authorList>
            <person name="Lamendella R."/>
        </authorList>
    </citation>
    <scope>NUCLEOTIDE SEQUENCE [LARGE SCALE GENOMIC DNA]</scope>
    <source>
        <strain evidence="14 15">114D</strain>
    </source>
</reference>
<evidence type="ECO:0000256" key="12">
    <source>
        <dbReference type="SAM" id="MobiDB-lite"/>
    </source>
</evidence>
<dbReference type="InterPro" id="IPR039426">
    <property type="entry name" value="TonB-dep_rcpt-like"/>
</dbReference>
<keyword evidence="7 11" id="KW-0798">TonB box</keyword>
<feature type="compositionally biased region" description="Basic and acidic residues" evidence="12">
    <location>
        <begin position="922"/>
        <end position="935"/>
    </location>
</feature>
<dbReference type="InterPro" id="IPR008969">
    <property type="entry name" value="CarboxyPept-like_regulatory"/>
</dbReference>
<dbReference type="Pfam" id="PF13715">
    <property type="entry name" value="CarbopepD_reg_2"/>
    <property type="match status" value="1"/>
</dbReference>
<evidence type="ECO:0000256" key="6">
    <source>
        <dbReference type="ARBA" id="ARBA00023004"/>
    </source>
</evidence>
<keyword evidence="6" id="KW-0408">Iron</keyword>
<dbReference type="NCBIfam" id="TIGR04057">
    <property type="entry name" value="SusC_RagA_signa"/>
    <property type="match status" value="1"/>
</dbReference>
<dbReference type="EMBL" id="SNWI01000001">
    <property type="protein sequence ID" value="TDO05718.1"/>
    <property type="molecule type" value="Genomic_DNA"/>
</dbReference>
<keyword evidence="5 10" id="KW-0812">Transmembrane</keyword>
<proteinExistence type="inferred from homology"/>
<evidence type="ECO:0000313" key="15">
    <source>
        <dbReference type="Proteomes" id="UP000294848"/>
    </source>
</evidence>
<dbReference type="NCBIfam" id="TIGR04056">
    <property type="entry name" value="OMP_RagA_SusC"/>
    <property type="match status" value="1"/>
</dbReference>
<evidence type="ECO:0000256" key="10">
    <source>
        <dbReference type="PROSITE-ProRule" id="PRU01360"/>
    </source>
</evidence>
<comment type="similarity">
    <text evidence="10 11">Belongs to the TonB-dependent receptor family.</text>
</comment>
<name>A0A4R6HCJ8_9BACT</name>
<sequence length="1120" mass="123197">MEKNRERFGLAVPICQVRKITRIMRLTVLLMTILISQAFATSSYSQGKLLSLRLTNSTVKDVLIEIEKNSEFYFLYSNLLVDVDRKINVDLDDKKIEEVLDDIFQGTETVFVINDRQIILKPNSKDADWLGMQQDRTVTGKVVDENGQALPGVTVMLKGTTQGTVTDFDGNYTIADIPPTGVLIFSFVGMRTQEIVVGNQMAVNVTMVEGAIGIEEVVAIGYGSMKKSDLTGSLASVSAEELSAFPAIGATQAIQGRASGVMVTSTNGEPGANARIRIRGGTSINASSEPLYVVDGFAGGAVPAPEDIQSIEILKDASATAIYGSRGANGVVLVTTKSGAIGKTQIDFNASYSVQEAGKKLDLLNGQEFAEYMNDLYKNDGSSNVPYPNPEQYGAGTDWQDEIFRTGILQNYQLSASGGKENLKFYTSVNYYDNAGIILNSDYNRISGMTNLDVTVNDHVKFGTKMNFTRTTRDGVRTQESSGGTTGAGVISAALKFEPVQGIYDDEGNYTLSKVGDPHDNPVAIANERENNTVTDLFQGNSFVEIDLLKDLLFRSTFGVQIHNSRNGQYTPTTLTDGQNKGGSGSISSYKNTTLLNENYVTYNKEIDESNKISMMAGYSYQSYRREYWAATNQNFITNSFSFWNLGGGSNFQSPSSSLTEWVLASFYGRLNYNLKNKYLLTFTGRYDGSSRFGASNKWAFFPSGAFAWNVKEEPFLQDLSSLSHLKLRASFGVTGNTEIGSYQSLAKFSPAFTIMDGSPVNAVIPTAVANSNLTWESTSQTDVGVDIGFFDERLIFTADYYYKKTEDLLYNVPLPEYSGYTSSLQNIGSVLNKGWEFAVTTVNSNKGLIWNTDFNISFNRNEILELAGGDVLYQTVPGHMISTDSQILREGEVVGAFYGWIFDGIYQEGDDFSAEPSKQPGDVKYRDITGRDSEGNLDGIPNGVVNNDDRKIIGDPHPDFIFGFNNNFKYKNFDLNIFFQGSVGNDMMNYTRMELDWMAGKSNATKDALDRWTPENTNTNIPRASGVNKPEVSSRWGEDGSYVRLKNLAVGYNLTGRALSKLNLEKVRIYVSAQNLLTFTNYSGYDPEVSFRDSNTNVGLDYGSYPNVKSVTVGVNIGL</sequence>
<feature type="region of interest" description="Disordered" evidence="12">
    <location>
        <begin position="914"/>
        <end position="942"/>
    </location>
</feature>
<dbReference type="Pfam" id="PF00593">
    <property type="entry name" value="TonB_dep_Rec_b-barrel"/>
    <property type="match status" value="1"/>
</dbReference>
<evidence type="ECO:0000256" key="8">
    <source>
        <dbReference type="ARBA" id="ARBA00023136"/>
    </source>
</evidence>
<dbReference type="InterPro" id="IPR023996">
    <property type="entry name" value="TonB-dep_OMP_SusC/RagA"/>
</dbReference>
<keyword evidence="8 10" id="KW-0472">Membrane</keyword>
<evidence type="ECO:0000256" key="3">
    <source>
        <dbReference type="ARBA" id="ARBA00022452"/>
    </source>
</evidence>
<dbReference type="InterPro" id="IPR037066">
    <property type="entry name" value="Plug_dom_sf"/>
</dbReference>
<dbReference type="InterPro" id="IPR011662">
    <property type="entry name" value="Secretin/TonB_short_N"/>
</dbReference>
<dbReference type="InterPro" id="IPR023997">
    <property type="entry name" value="TonB-dep_OMP_SusC/RagA_CS"/>
</dbReference>
<keyword evidence="4" id="KW-0410">Iron transport</keyword>
<evidence type="ECO:0000256" key="11">
    <source>
        <dbReference type="RuleBase" id="RU003357"/>
    </source>
</evidence>
<evidence type="ECO:0000313" key="14">
    <source>
        <dbReference type="EMBL" id="TDO05718.1"/>
    </source>
</evidence>
<dbReference type="SUPFAM" id="SSF56935">
    <property type="entry name" value="Porins"/>
    <property type="match status" value="1"/>
</dbReference>
<dbReference type="InterPro" id="IPR012910">
    <property type="entry name" value="Plug_dom"/>
</dbReference>
<organism evidence="14 15">
    <name type="scientific">Sunxiuqinia elliptica</name>
    <dbReference type="NCBI Taxonomy" id="655355"/>
    <lineage>
        <taxon>Bacteria</taxon>
        <taxon>Pseudomonadati</taxon>
        <taxon>Bacteroidota</taxon>
        <taxon>Bacteroidia</taxon>
        <taxon>Marinilabiliales</taxon>
        <taxon>Prolixibacteraceae</taxon>
        <taxon>Sunxiuqinia</taxon>
    </lineage>
</organism>
<evidence type="ECO:0000256" key="2">
    <source>
        <dbReference type="ARBA" id="ARBA00022448"/>
    </source>
</evidence>
<evidence type="ECO:0000256" key="9">
    <source>
        <dbReference type="ARBA" id="ARBA00023237"/>
    </source>
</evidence>
<keyword evidence="2 10" id="KW-0813">Transport</keyword>
<evidence type="ECO:0000256" key="1">
    <source>
        <dbReference type="ARBA" id="ARBA00004571"/>
    </source>
</evidence>
<gene>
    <name evidence="14" type="ORF">DET52_1011082</name>
</gene>
<keyword evidence="3 10" id="KW-1134">Transmembrane beta strand</keyword>
<dbReference type="SUPFAM" id="SSF49464">
    <property type="entry name" value="Carboxypeptidase regulatory domain-like"/>
    <property type="match status" value="1"/>
</dbReference>
<dbReference type="GO" id="GO:0009279">
    <property type="term" value="C:cell outer membrane"/>
    <property type="evidence" value="ECO:0007669"/>
    <property type="project" value="UniProtKB-SubCell"/>
</dbReference>
<evidence type="ECO:0000256" key="7">
    <source>
        <dbReference type="ARBA" id="ARBA00023077"/>
    </source>
</evidence>
<dbReference type="InterPro" id="IPR036942">
    <property type="entry name" value="Beta-barrel_TonB_sf"/>
</dbReference>